<dbReference type="Proteomes" id="UP001501411">
    <property type="component" value="Unassembled WGS sequence"/>
</dbReference>
<proteinExistence type="predicted"/>
<feature type="compositionally biased region" description="Basic and acidic residues" evidence="1">
    <location>
        <begin position="282"/>
        <end position="296"/>
    </location>
</feature>
<dbReference type="RefSeq" id="WP_345234759.1">
    <property type="nucleotide sequence ID" value="NZ_BAABIQ010000044.1"/>
</dbReference>
<sequence>MAINDKKGHVHGKIGPLVYRSSKGQQIVQSLPRKFKQTTSTKLTGHEFGLASTISATMRRVIGMIIDQADSKMAYRFTGMIRQCLHHSEKSIGERDLHDVHLSDLRGFQFNLDAPFERVLKKSPVSMVDEQGVLRFELDISDTEKDFAFVQRNSKIIPAVKITSIAFDFRQNTVQTIDYQEFKIPDHQPYTIRYTSNKNLPTGSIMMILMSLHYYTNGWLTDLKPVHDPRYNAAGILHAFHVTDRMTEKGDRELFIPLGESMPIVHGAAKKLHEMHQLIIKEKERQHADKKAKDTSPRLIYAKRNHKR</sequence>
<evidence type="ECO:0000256" key="1">
    <source>
        <dbReference type="SAM" id="MobiDB-lite"/>
    </source>
</evidence>
<protein>
    <submittedName>
        <fullName evidence="2">Uncharacterized protein</fullName>
    </submittedName>
</protein>
<feature type="region of interest" description="Disordered" evidence="1">
    <location>
        <begin position="282"/>
        <end position="308"/>
    </location>
</feature>
<comment type="caution">
    <text evidence="2">The sequence shown here is derived from an EMBL/GenBank/DDBJ whole genome shotgun (WGS) entry which is preliminary data.</text>
</comment>
<keyword evidence="3" id="KW-1185">Reference proteome</keyword>
<dbReference type="EMBL" id="BAABIQ010000044">
    <property type="protein sequence ID" value="GAA4806379.1"/>
    <property type="molecule type" value="Genomic_DNA"/>
</dbReference>
<reference evidence="3" key="1">
    <citation type="journal article" date="2019" name="Int. J. Syst. Evol. Microbiol.">
        <title>The Global Catalogue of Microorganisms (GCM) 10K type strain sequencing project: providing services to taxonomists for standard genome sequencing and annotation.</title>
        <authorList>
            <consortium name="The Broad Institute Genomics Platform"/>
            <consortium name="The Broad Institute Genome Sequencing Center for Infectious Disease"/>
            <person name="Wu L."/>
            <person name="Ma J."/>
        </authorList>
    </citation>
    <scope>NUCLEOTIDE SEQUENCE [LARGE SCALE GENOMIC DNA]</scope>
    <source>
        <strain evidence="3">JCM 18200</strain>
    </source>
</reference>
<gene>
    <name evidence="2" type="ORF">GCM10023231_39500</name>
</gene>
<evidence type="ECO:0000313" key="2">
    <source>
        <dbReference type="EMBL" id="GAA4806379.1"/>
    </source>
</evidence>
<evidence type="ECO:0000313" key="3">
    <source>
        <dbReference type="Proteomes" id="UP001501411"/>
    </source>
</evidence>
<organism evidence="2 3">
    <name type="scientific">Olivibacter ginsenosidimutans</name>
    <dbReference type="NCBI Taxonomy" id="1176537"/>
    <lineage>
        <taxon>Bacteria</taxon>
        <taxon>Pseudomonadati</taxon>
        <taxon>Bacteroidota</taxon>
        <taxon>Sphingobacteriia</taxon>
        <taxon>Sphingobacteriales</taxon>
        <taxon>Sphingobacteriaceae</taxon>
        <taxon>Olivibacter</taxon>
    </lineage>
</organism>
<name>A0ABP9C8D8_9SPHI</name>
<accession>A0ABP9C8D8</accession>